<feature type="region of interest" description="Disordered" evidence="9">
    <location>
        <begin position="439"/>
        <end position="498"/>
    </location>
</feature>
<proteinExistence type="predicted"/>
<comment type="function">
    <text evidence="1">VSG forms a coat on the surface of the parasite. The trypanosome evades the immune response of the host by expressing a series of antigenically distinct VSGs from an estimated 1000 VSG genes.</text>
</comment>
<evidence type="ECO:0000256" key="10">
    <source>
        <dbReference type="SAM" id="SignalP"/>
    </source>
</evidence>
<feature type="domain" description="Trypanosome variant surface glycoprotein C-terminal" evidence="11">
    <location>
        <begin position="402"/>
        <end position="523"/>
    </location>
</feature>
<dbReference type="GO" id="GO:0098552">
    <property type="term" value="C:side of membrane"/>
    <property type="evidence" value="ECO:0007669"/>
    <property type="project" value="UniProtKB-KW"/>
</dbReference>
<keyword evidence="3" id="KW-1003">Cell membrane</keyword>
<dbReference type="VEuPathDB" id="TriTrypDB:Tb427_000489600"/>
<evidence type="ECO:0000259" key="12">
    <source>
        <dbReference type="Pfam" id="PF13206"/>
    </source>
</evidence>
<keyword evidence="5 10" id="KW-0732">Signal</keyword>
<comment type="subcellular location">
    <subcellularLocation>
        <location evidence="2">Cell membrane</location>
        <topology evidence="2">Lipid-anchor</topology>
        <topology evidence="2">GPI-anchor</topology>
    </subcellularLocation>
</comment>
<evidence type="ECO:0000256" key="7">
    <source>
        <dbReference type="ARBA" id="ARBA00023180"/>
    </source>
</evidence>
<feature type="compositionally biased region" description="Basic and acidic residues" evidence="9">
    <location>
        <begin position="485"/>
        <end position="498"/>
    </location>
</feature>
<feature type="compositionally biased region" description="Basic and acidic residues" evidence="9">
    <location>
        <begin position="463"/>
        <end position="477"/>
    </location>
</feature>
<dbReference type="InterPro" id="IPR025932">
    <property type="entry name" value="Trypano_VSG_B_N_dom"/>
</dbReference>
<evidence type="ECO:0000259" key="11">
    <source>
        <dbReference type="Pfam" id="PF10659"/>
    </source>
</evidence>
<evidence type="ECO:0000256" key="6">
    <source>
        <dbReference type="ARBA" id="ARBA00023136"/>
    </source>
</evidence>
<dbReference type="GO" id="GO:0005886">
    <property type="term" value="C:plasma membrane"/>
    <property type="evidence" value="ECO:0007669"/>
    <property type="project" value="UniProtKB-SubCell"/>
</dbReference>
<evidence type="ECO:0000256" key="2">
    <source>
        <dbReference type="ARBA" id="ARBA00004609"/>
    </source>
</evidence>
<keyword evidence="7" id="KW-0325">Glycoprotein</keyword>
<feature type="domain" description="Trypanosome variant surface glycoprotein B-type N-terminal" evidence="12">
    <location>
        <begin position="9"/>
        <end position="349"/>
    </location>
</feature>
<feature type="chain" id="PRO_5012979427" evidence="10">
    <location>
        <begin position="22"/>
        <end position="524"/>
    </location>
</feature>
<evidence type="ECO:0000256" key="5">
    <source>
        <dbReference type="ARBA" id="ARBA00022729"/>
    </source>
</evidence>
<keyword evidence="6" id="KW-0472">Membrane</keyword>
<dbReference type="EMBL" id="KY404805">
    <property type="protein sequence ID" value="ARB51413.1"/>
    <property type="molecule type" value="Genomic_DNA"/>
</dbReference>
<name>A0A1V0G090_9TRYP</name>
<evidence type="ECO:0000256" key="8">
    <source>
        <dbReference type="ARBA" id="ARBA00023288"/>
    </source>
</evidence>
<keyword evidence="8" id="KW-0449">Lipoprotein</keyword>
<evidence type="ECO:0000256" key="3">
    <source>
        <dbReference type="ARBA" id="ARBA00022475"/>
    </source>
</evidence>
<accession>A0A1V0G090</accession>
<dbReference type="VEuPathDB" id="TriTrypDB:Tb11.v5.0722"/>
<dbReference type="Pfam" id="PF10659">
    <property type="entry name" value="Trypan_glycop_C"/>
    <property type="match status" value="1"/>
</dbReference>
<dbReference type="Pfam" id="PF13206">
    <property type="entry name" value="VSG_B"/>
    <property type="match status" value="1"/>
</dbReference>
<feature type="signal peptide" evidence="10">
    <location>
        <begin position="1"/>
        <end position="21"/>
    </location>
</feature>
<evidence type="ECO:0000313" key="13">
    <source>
        <dbReference type="EMBL" id="ARB51413.1"/>
    </source>
</evidence>
<evidence type="ECO:0000256" key="1">
    <source>
        <dbReference type="ARBA" id="ARBA00002523"/>
    </source>
</evidence>
<evidence type="ECO:0000256" key="9">
    <source>
        <dbReference type="SAM" id="MobiDB-lite"/>
    </source>
</evidence>
<evidence type="ECO:0000256" key="4">
    <source>
        <dbReference type="ARBA" id="ARBA00022622"/>
    </source>
</evidence>
<reference evidence="13" key="1">
    <citation type="submission" date="2016-12" db="EMBL/GenBank/DDBJ databases">
        <title>Trypanosoma brucei Minichromosomal Variant Surface Glycoprotein (VSG) Repertoire.</title>
        <authorList>
            <person name="Cross G.A."/>
            <person name="Mugnier M.R."/>
        </authorList>
    </citation>
    <scope>NUCLEOTIDE SEQUENCE</scope>
    <source>
        <strain evidence="13">Tb927.100.27</strain>
    </source>
</reference>
<dbReference type="InterPro" id="IPR019609">
    <property type="entry name" value="Variant_surf_glycoprt_trypan_C"/>
</dbReference>
<organism evidence="13">
    <name type="scientific">Trypanosoma brucei</name>
    <dbReference type="NCBI Taxonomy" id="5691"/>
    <lineage>
        <taxon>Eukaryota</taxon>
        <taxon>Discoba</taxon>
        <taxon>Euglenozoa</taxon>
        <taxon>Kinetoplastea</taxon>
        <taxon>Metakinetoplastina</taxon>
        <taxon>Trypanosomatida</taxon>
        <taxon>Trypanosomatidae</taxon>
        <taxon>Trypanosoma</taxon>
    </lineage>
</organism>
<keyword evidence="4" id="KW-0336">GPI-anchor</keyword>
<dbReference type="AlphaFoldDB" id="A0A1V0G090"/>
<protein>
    <submittedName>
        <fullName evidence="13">Variant surface glycoprotein</fullName>
    </submittedName>
</protein>
<sequence length="524" mass="56024">MIRLGCFAAVILLAQRTEAVAATGTNAADFALLCDLYNALKTQPATARSKQVVETIAHDVGSLNISAAPPDFTAKIDTSKDFSALKNEEKPKDPVTLANWEKYYNFWMNSKKRLETRTKAGLELNLKDLKPEQKAMIRAYAEKAFEMLIDPTFAMAASASAAFTNKANEAIYGKGKAESDDPAAAGNQRATDCGTTGKTKGAKAGLALREDFLCLCAKATGNAVSNICCANCDTTGGTAWTTQTSGKTIFSHLIKECDKTKLKTTEIAGAIRSGIAAFKRRIAAPQADDGKTRFVLGGLHGDASTGCDGTSQATGGACVNYREGAGQTQERPIIDWETAAEEAAQAAESVNVLNGKLDLLAIKAENINETAHSIIALKIPEKNGLFTNPGKEKPSDHKQKECEAIKKAKLCKEKKPLCEWKGENDEDGPHCKLNTTAAEQQATQAGTTGEKKEGPASTGCARHGTDKTACENDKTGDKQNCAWRKGKEGETDEPEKEKCRNGSFLLTKKFALSVVSAAFMALLF</sequence>
<feature type="compositionally biased region" description="Low complexity" evidence="9">
    <location>
        <begin position="439"/>
        <end position="448"/>
    </location>
</feature>